<dbReference type="eggNOG" id="ENOG5032VKV">
    <property type="taxonomic scope" value="Bacteria"/>
</dbReference>
<organism evidence="2 3">
    <name type="scientific">Evansella cellulosilytica (strain ATCC 21833 / DSM 2522 / FERM P-1141 / JCM 9156 / N-4)</name>
    <name type="common">Bacillus cellulosilyticus</name>
    <dbReference type="NCBI Taxonomy" id="649639"/>
    <lineage>
        <taxon>Bacteria</taxon>
        <taxon>Bacillati</taxon>
        <taxon>Bacillota</taxon>
        <taxon>Bacilli</taxon>
        <taxon>Bacillales</taxon>
        <taxon>Bacillaceae</taxon>
        <taxon>Evansella</taxon>
    </lineage>
</organism>
<dbReference type="Proteomes" id="UP000001401">
    <property type="component" value="Chromosome"/>
</dbReference>
<dbReference type="AlphaFoldDB" id="E6U2E7"/>
<name>E6U2E7_EVAC2</name>
<evidence type="ECO:0008006" key="4">
    <source>
        <dbReference type="Google" id="ProtNLM"/>
    </source>
</evidence>
<gene>
    <name evidence="2" type="ordered locus">Bcell_3418</name>
</gene>
<dbReference type="KEGG" id="bco:Bcell_3418"/>
<evidence type="ECO:0000256" key="1">
    <source>
        <dbReference type="SAM" id="MobiDB-lite"/>
    </source>
</evidence>
<sequence>MKKYRDHKGMEGNQNYRDFIAVEKNKNEIIPEATPEGPYGSPIEGTLGKNSPWKEDQQAISAFTYENRNLHEGLERKDPGAHPTHDDKRQNKDEPF</sequence>
<dbReference type="EMBL" id="CP002394">
    <property type="protein sequence ID" value="ADU31660.1"/>
    <property type="molecule type" value="Genomic_DNA"/>
</dbReference>
<feature type="compositionally biased region" description="Basic and acidic residues" evidence="1">
    <location>
        <begin position="68"/>
        <end position="96"/>
    </location>
</feature>
<reference evidence="2 3" key="1">
    <citation type="submission" date="2010-12" db="EMBL/GenBank/DDBJ databases">
        <title>Complete sequence of Bacillus cellulosilyticus DSM 2522.</title>
        <authorList>
            <consortium name="US DOE Joint Genome Institute"/>
            <person name="Lucas S."/>
            <person name="Copeland A."/>
            <person name="Lapidus A."/>
            <person name="Cheng J.-F."/>
            <person name="Bruce D."/>
            <person name="Goodwin L."/>
            <person name="Pitluck S."/>
            <person name="Chertkov O."/>
            <person name="Detter J.C."/>
            <person name="Han C."/>
            <person name="Tapia R."/>
            <person name="Land M."/>
            <person name="Hauser L."/>
            <person name="Jeffries C."/>
            <person name="Kyrpides N."/>
            <person name="Ivanova N."/>
            <person name="Mikhailova N."/>
            <person name="Brumm P."/>
            <person name="Mead D."/>
            <person name="Woyke T."/>
        </authorList>
    </citation>
    <scope>NUCLEOTIDE SEQUENCE [LARGE SCALE GENOMIC DNA]</scope>
    <source>
        <strain evidence="3">ATCC 21833 / DSM 2522 / FERM P-1141 / JCM 9156 / N-4</strain>
    </source>
</reference>
<feature type="region of interest" description="Disordered" evidence="1">
    <location>
        <begin position="67"/>
        <end position="96"/>
    </location>
</feature>
<dbReference type="STRING" id="649639.Bcell_3418"/>
<accession>E6U2E7</accession>
<keyword evidence="3" id="KW-1185">Reference proteome</keyword>
<evidence type="ECO:0000313" key="3">
    <source>
        <dbReference type="Proteomes" id="UP000001401"/>
    </source>
</evidence>
<proteinExistence type="predicted"/>
<protein>
    <recommendedName>
        <fullName evidence="4">Cytosolic protein</fullName>
    </recommendedName>
</protein>
<feature type="region of interest" description="Disordered" evidence="1">
    <location>
        <begin position="29"/>
        <end position="52"/>
    </location>
</feature>
<dbReference type="RefSeq" id="WP_013489991.1">
    <property type="nucleotide sequence ID" value="NC_014829.1"/>
</dbReference>
<dbReference type="HOGENOM" id="CLU_179283_0_0_9"/>
<evidence type="ECO:0000313" key="2">
    <source>
        <dbReference type="EMBL" id="ADU31660.1"/>
    </source>
</evidence>